<reference evidence="4 5" key="2">
    <citation type="journal article" date="2011" name="Stand. Genomic Sci.">
        <title>Complete genome sequence of Paludibacter propionicigenes type strain (WB4).</title>
        <authorList>
            <person name="Gronow S."/>
            <person name="Munk C."/>
            <person name="Lapidus A."/>
            <person name="Nolan M."/>
            <person name="Lucas S."/>
            <person name="Hammon N."/>
            <person name="Deshpande S."/>
            <person name="Cheng J.F."/>
            <person name="Tapia R."/>
            <person name="Han C."/>
            <person name="Goodwin L."/>
            <person name="Pitluck S."/>
            <person name="Liolios K."/>
            <person name="Ivanova N."/>
            <person name="Mavromatis K."/>
            <person name="Mikhailova N."/>
            <person name="Pati A."/>
            <person name="Chen A."/>
            <person name="Palaniappan K."/>
            <person name="Land M."/>
            <person name="Hauser L."/>
            <person name="Chang Y.J."/>
            <person name="Jeffries C.D."/>
            <person name="Brambilla E."/>
            <person name="Rohde M."/>
            <person name="Goker M."/>
            <person name="Detter J.C."/>
            <person name="Woyke T."/>
            <person name="Bristow J."/>
            <person name="Eisen J.A."/>
            <person name="Markowitz V."/>
            <person name="Hugenholtz P."/>
            <person name="Kyrpides N.C."/>
            <person name="Klenk H.P."/>
        </authorList>
    </citation>
    <scope>NUCLEOTIDE SEQUENCE [LARGE SCALE GENOMIC DNA]</scope>
    <source>
        <strain evidence="5">DSM 17365 / JCM 13257 / WB4</strain>
    </source>
</reference>
<evidence type="ECO:0000256" key="1">
    <source>
        <dbReference type="ARBA" id="ARBA00022737"/>
    </source>
</evidence>
<evidence type="ECO:0000256" key="3">
    <source>
        <dbReference type="PROSITE-ProRule" id="PRU00339"/>
    </source>
</evidence>
<name>E4T8P3_PALPW</name>
<dbReference type="SMART" id="SM00028">
    <property type="entry name" value="TPR"/>
    <property type="match status" value="5"/>
</dbReference>
<dbReference type="AlphaFoldDB" id="E4T8P3"/>
<dbReference type="SUPFAM" id="SSF48452">
    <property type="entry name" value="TPR-like"/>
    <property type="match status" value="1"/>
</dbReference>
<organism evidence="4 5">
    <name type="scientific">Paludibacter propionicigenes (strain DSM 17365 / JCM 13257 / WB4)</name>
    <dbReference type="NCBI Taxonomy" id="694427"/>
    <lineage>
        <taxon>Bacteria</taxon>
        <taxon>Pseudomonadati</taxon>
        <taxon>Bacteroidota</taxon>
        <taxon>Bacteroidia</taxon>
        <taxon>Bacteroidales</taxon>
        <taxon>Paludibacteraceae</taxon>
        <taxon>Paludibacter</taxon>
    </lineage>
</organism>
<evidence type="ECO:0000313" key="5">
    <source>
        <dbReference type="Proteomes" id="UP000008718"/>
    </source>
</evidence>
<reference key="1">
    <citation type="submission" date="2010-11" db="EMBL/GenBank/DDBJ databases">
        <title>The complete genome of Paludibacter propionicigenes DSM 17365.</title>
        <authorList>
            <consortium name="US DOE Joint Genome Institute (JGI-PGF)"/>
            <person name="Lucas S."/>
            <person name="Copeland A."/>
            <person name="Lapidus A."/>
            <person name="Bruce D."/>
            <person name="Goodwin L."/>
            <person name="Pitluck S."/>
            <person name="Kyrpides N."/>
            <person name="Mavromatis K."/>
            <person name="Ivanova N."/>
            <person name="Munk A.C."/>
            <person name="Brettin T."/>
            <person name="Detter J.C."/>
            <person name="Han C."/>
            <person name="Tapia R."/>
            <person name="Land M."/>
            <person name="Hauser L."/>
            <person name="Markowitz V."/>
            <person name="Cheng J.-F."/>
            <person name="Hugenholtz P."/>
            <person name="Woyke T."/>
            <person name="Wu D."/>
            <person name="Gronow S."/>
            <person name="Wellnitz S."/>
            <person name="Brambilla E."/>
            <person name="Klenk H.-P."/>
            <person name="Eisen J.A."/>
        </authorList>
    </citation>
    <scope>NUCLEOTIDE SEQUENCE</scope>
    <source>
        <strain>WB4</strain>
    </source>
</reference>
<keyword evidence="2 3" id="KW-0802">TPR repeat</keyword>
<protein>
    <submittedName>
        <fullName evidence="4">Tetratricopeptide TPR_1 repeat-containing protein</fullName>
    </submittedName>
</protein>
<dbReference type="KEGG" id="ppn:Palpr_3024"/>
<dbReference type="PANTHER" id="PTHR44186">
    <property type="match status" value="1"/>
</dbReference>
<accession>E4T8P3</accession>
<dbReference type="RefSeq" id="WP_013446521.1">
    <property type="nucleotide sequence ID" value="NC_014734.1"/>
</dbReference>
<feature type="repeat" description="TPR" evidence="3">
    <location>
        <begin position="531"/>
        <end position="564"/>
    </location>
</feature>
<dbReference type="eggNOG" id="COG0457">
    <property type="taxonomic scope" value="Bacteria"/>
</dbReference>
<evidence type="ECO:0000256" key="2">
    <source>
        <dbReference type="ARBA" id="ARBA00022803"/>
    </source>
</evidence>
<sequence length="738" mass="86037">MNINQIHEAYTAALHFLASGQLNNAFNKTEDLITELQLGEYSDRLNDLRQNYQYLLQYYISGVDDPERKLVYNKLIAKTFVLNSDLKEEVLLRNSSNYEYSQKRYFPHTKRHHSPAELFASFLYFYNQTELLRNDAENHDVELKRLRTNYELLLPDIFGLFWLKTSYGTEEKQLFGKILEDSYPGSIEKSIVISALTLNLWRMFDEAKLSLLLDACLSKNQQIKQRALVGLCFVLAKYNQFLPYFPAIRNRLVLLADDSHVVENFQNIIIQIIATVETDKITKRMQEEILPEVMKISPKLKDKMDADSLLNSDEWNEENPEWQDMLDESGVGDKLKELSQMQLEGADVYMSTFSLLKSFPFFSEFTHWFMPFEPAYSSVNELFVGEDNTLLSAFLGNNMMCNSDKYSFCLSVLQMPESQRGMIKQSFKMEAEQLSEMAKDEAILTPDLASKNISKQYIQDLFRFFKLNSKHTDFDDMFSLSLFMHRSFLFDILSNNAGFKSNIAEYYFSKNHYHQALDLFEEIQLETEPTAALYQKIGYMYQQTSQFQKALDAYMKADFIQPDDIWTVRKIALCHRLSGNFEKALEYYLHVDYLRPNITSVMMQIGHCYLELKKFNEALGIYFKLDALDGENVKVWRAISWCSFVSGNIKQAHYYSEKVLEYAEPGAQDYLNAGHVAWCQRKISAAIEHYRMSLSLQLNNWDIFIETFNEDKPYLIANGVDKDEIPLLLDALMSTPDI</sequence>
<dbReference type="EMBL" id="CP002345">
    <property type="protein sequence ID" value="ADQ81152.1"/>
    <property type="molecule type" value="Genomic_DNA"/>
</dbReference>
<feature type="repeat" description="TPR" evidence="3">
    <location>
        <begin position="599"/>
        <end position="632"/>
    </location>
</feature>
<dbReference type="OrthoDB" id="1108959at2"/>
<dbReference type="Gene3D" id="1.25.40.10">
    <property type="entry name" value="Tetratricopeptide repeat domain"/>
    <property type="match status" value="1"/>
</dbReference>
<dbReference type="Proteomes" id="UP000008718">
    <property type="component" value="Chromosome"/>
</dbReference>
<dbReference type="STRING" id="694427.Palpr_3024"/>
<gene>
    <name evidence="4" type="ordered locus">Palpr_3024</name>
</gene>
<dbReference type="HOGENOM" id="CLU_022117_0_0_10"/>
<proteinExistence type="predicted"/>
<dbReference type="InterPro" id="IPR019734">
    <property type="entry name" value="TPR_rpt"/>
</dbReference>
<dbReference type="Pfam" id="PF13181">
    <property type="entry name" value="TPR_8"/>
    <property type="match status" value="1"/>
</dbReference>
<evidence type="ECO:0000313" key="4">
    <source>
        <dbReference type="EMBL" id="ADQ81152.1"/>
    </source>
</evidence>
<dbReference type="InterPro" id="IPR011990">
    <property type="entry name" value="TPR-like_helical_dom_sf"/>
</dbReference>
<keyword evidence="1" id="KW-0677">Repeat</keyword>
<keyword evidence="5" id="KW-1185">Reference proteome</keyword>
<dbReference type="PANTHER" id="PTHR44186:SF1">
    <property type="entry name" value="BARDET-BIEDL SYNDROME 4 PROTEIN"/>
    <property type="match status" value="1"/>
</dbReference>
<dbReference type="PROSITE" id="PS50005">
    <property type="entry name" value="TPR"/>
    <property type="match status" value="2"/>
</dbReference>